<dbReference type="PANTHER" id="PTHR35851">
    <property type="entry name" value="CELL DIVISION PROTEIN FTSQ"/>
    <property type="match status" value="1"/>
</dbReference>
<keyword evidence="5 9" id="KW-0812">Transmembrane</keyword>
<dbReference type="Proteomes" id="UP000613255">
    <property type="component" value="Unassembled WGS sequence"/>
</dbReference>
<gene>
    <name evidence="9" type="primary">ftsQ</name>
    <name evidence="11" type="ORF">JAO82_08285</name>
</gene>
<dbReference type="RefSeq" id="WP_198685895.1">
    <property type="nucleotide sequence ID" value="NZ_JAEIJD010000005.1"/>
</dbReference>
<keyword evidence="6 9" id="KW-1133">Transmembrane helix</keyword>
<keyword evidence="12" id="KW-1185">Reference proteome</keyword>
<feature type="transmembrane region" description="Helical" evidence="9">
    <location>
        <begin position="33"/>
        <end position="53"/>
    </location>
</feature>
<organism evidence="11 12">
    <name type="scientific">Pontibaca salina</name>
    <dbReference type="NCBI Taxonomy" id="2795731"/>
    <lineage>
        <taxon>Bacteria</taxon>
        <taxon>Pseudomonadati</taxon>
        <taxon>Pseudomonadota</taxon>
        <taxon>Alphaproteobacteria</taxon>
        <taxon>Rhodobacterales</taxon>
        <taxon>Roseobacteraceae</taxon>
        <taxon>Pontibaca</taxon>
    </lineage>
</organism>
<dbReference type="AlphaFoldDB" id="A0A934HMW9"/>
<evidence type="ECO:0000256" key="5">
    <source>
        <dbReference type="ARBA" id="ARBA00022692"/>
    </source>
</evidence>
<evidence type="ECO:0000256" key="8">
    <source>
        <dbReference type="ARBA" id="ARBA00023306"/>
    </source>
</evidence>
<dbReference type="GO" id="GO:0032153">
    <property type="term" value="C:cell division site"/>
    <property type="evidence" value="ECO:0007669"/>
    <property type="project" value="UniProtKB-UniRule"/>
</dbReference>
<keyword evidence="8 9" id="KW-0131">Cell cycle</keyword>
<comment type="similarity">
    <text evidence="9">Belongs to the FtsQ/DivIB family. FtsQ subfamily.</text>
</comment>
<protein>
    <recommendedName>
        <fullName evidence="9">Cell division protein FtsQ</fullName>
    </recommendedName>
</protein>
<name>A0A934HMW9_9RHOB</name>
<accession>A0A934HMW9</accession>
<keyword evidence="3 9" id="KW-0997">Cell inner membrane</keyword>
<dbReference type="PROSITE" id="PS51779">
    <property type="entry name" value="POTRA"/>
    <property type="match status" value="1"/>
</dbReference>
<dbReference type="GO" id="GO:0005886">
    <property type="term" value="C:plasma membrane"/>
    <property type="evidence" value="ECO:0007669"/>
    <property type="project" value="UniProtKB-SubCell"/>
</dbReference>
<evidence type="ECO:0000256" key="1">
    <source>
        <dbReference type="ARBA" id="ARBA00004370"/>
    </source>
</evidence>
<dbReference type="InterPro" id="IPR034746">
    <property type="entry name" value="POTRA"/>
</dbReference>
<keyword evidence="4 9" id="KW-0132">Cell division</keyword>
<dbReference type="PANTHER" id="PTHR35851:SF1">
    <property type="entry name" value="CELL DIVISION PROTEIN FTSQ"/>
    <property type="match status" value="1"/>
</dbReference>
<evidence type="ECO:0000256" key="7">
    <source>
        <dbReference type="ARBA" id="ARBA00023136"/>
    </source>
</evidence>
<keyword evidence="2 9" id="KW-1003">Cell membrane</keyword>
<evidence type="ECO:0000313" key="12">
    <source>
        <dbReference type="Proteomes" id="UP000613255"/>
    </source>
</evidence>
<dbReference type="InterPro" id="IPR005548">
    <property type="entry name" value="Cell_div_FtsQ/DivIB_C"/>
</dbReference>
<dbReference type="Pfam" id="PF03799">
    <property type="entry name" value="FtsQ_DivIB_C"/>
    <property type="match status" value="1"/>
</dbReference>
<comment type="caution">
    <text evidence="11">The sequence shown here is derived from an EMBL/GenBank/DDBJ whole genome shotgun (WGS) entry which is preliminary data.</text>
</comment>
<dbReference type="HAMAP" id="MF_00911">
    <property type="entry name" value="FtsQ_subfam"/>
    <property type="match status" value="1"/>
</dbReference>
<dbReference type="GO" id="GO:0043093">
    <property type="term" value="P:FtsZ-dependent cytokinesis"/>
    <property type="evidence" value="ECO:0007669"/>
    <property type="project" value="UniProtKB-UniRule"/>
</dbReference>
<evidence type="ECO:0000256" key="3">
    <source>
        <dbReference type="ARBA" id="ARBA00022519"/>
    </source>
</evidence>
<keyword evidence="7 9" id="KW-0472">Membrane</keyword>
<feature type="domain" description="POTRA" evidence="10">
    <location>
        <begin position="78"/>
        <end position="146"/>
    </location>
</feature>
<evidence type="ECO:0000313" key="11">
    <source>
        <dbReference type="EMBL" id="MBI6629881.1"/>
    </source>
</evidence>
<evidence type="ECO:0000256" key="9">
    <source>
        <dbReference type="HAMAP-Rule" id="MF_00911"/>
    </source>
</evidence>
<evidence type="ECO:0000256" key="4">
    <source>
        <dbReference type="ARBA" id="ARBA00022618"/>
    </source>
</evidence>
<evidence type="ECO:0000256" key="2">
    <source>
        <dbReference type="ARBA" id="ARBA00022475"/>
    </source>
</evidence>
<comment type="subcellular location">
    <subcellularLocation>
        <location evidence="9">Cell inner membrane</location>
        <topology evidence="9">Single-pass type II membrane protein</topology>
    </subcellularLocation>
    <subcellularLocation>
        <location evidence="1">Membrane</location>
    </subcellularLocation>
    <text evidence="9">Localizes to the division septum.</text>
</comment>
<evidence type="ECO:0000259" key="10">
    <source>
        <dbReference type="PROSITE" id="PS51779"/>
    </source>
</evidence>
<reference evidence="11" key="1">
    <citation type="submission" date="2020-12" db="EMBL/GenBank/DDBJ databases">
        <title>Pontibaca salina gen. nov., sp. nov., isolated from marine sediment.</title>
        <authorList>
            <person name="Bo J."/>
            <person name="Wang S."/>
            <person name="Song X."/>
            <person name="Du Z."/>
        </authorList>
    </citation>
    <scope>NUCLEOTIDE SEQUENCE</scope>
    <source>
        <strain evidence="11">S1109L</strain>
    </source>
</reference>
<evidence type="ECO:0000256" key="6">
    <source>
        <dbReference type="ARBA" id="ARBA00022989"/>
    </source>
</evidence>
<dbReference type="InterPro" id="IPR045335">
    <property type="entry name" value="FtsQ_C_sf"/>
</dbReference>
<dbReference type="InterPro" id="IPR026579">
    <property type="entry name" value="FtsQ"/>
</dbReference>
<comment type="function">
    <text evidence="9">Essential cell division protein.</text>
</comment>
<proteinExistence type="inferred from homology"/>
<dbReference type="GO" id="GO:0090529">
    <property type="term" value="P:cell septum assembly"/>
    <property type="evidence" value="ECO:0007669"/>
    <property type="project" value="InterPro"/>
</dbReference>
<sequence>MRPLTNRPNRIDPAPSRMAYRLQRWMLTPGIRAGLRIGLPLGLLIIGVGTFLADPARRANLVQTYADIRASIEARPEFMVNLMAVDGASEQLVNDIRNVAAISFPISSFDLDIEQIRSRVVALDPVKQANLRIRPGGILQVDVIERQPVVVWRTNEGLSLLDDSGVLIGTVAERAARSDLPLIAGVGADDQVAEALALVAAAQPLKGRLRGLVRIGQRRWDMVLDRDQRIMLPSEKPVRALERVIALDHAQDMLERDVTAVDMRLTARPTLRMTQAAVEHWWQIRKIN</sequence>
<dbReference type="Gene3D" id="3.40.50.11690">
    <property type="entry name" value="Cell division protein FtsQ/DivIB"/>
    <property type="match status" value="1"/>
</dbReference>
<dbReference type="EMBL" id="JAEIJD010000005">
    <property type="protein sequence ID" value="MBI6629881.1"/>
    <property type="molecule type" value="Genomic_DNA"/>
</dbReference>